<accession>A0A1F6CCS1</accession>
<evidence type="ECO:0000313" key="2">
    <source>
        <dbReference type="EMBL" id="OGG46969.1"/>
    </source>
</evidence>
<evidence type="ECO:0008006" key="4">
    <source>
        <dbReference type="Google" id="ProtNLM"/>
    </source>
</evidence>
<gene>
    <name evidence="2" type="ORF">A3F84_29405</name>
</gene>
<feature type="region of interest" description="Disordered" evidence="1">
    <location>
        <begin position="71"/>
        <end position="96"/>
    </location>
</feature>
<dbReference type="InterPro" id="IPR029063">
    <property type="entry name" value="SAM-dependent_MTases_sf"/>
</dbReference>
<dbReference type="Gene3D" id="3.40.50.150">
    <property type="entry name" value="Vaccinia Virus protein VP39"/>
    <property type="match status" value="1"/>
</dbReference>
<dbReference type="Proteomes" id="UP000178606">
    <property type="component" value="Unassembled WGS sequence"/>
</dbReference>
<protein>
    <recommendedName>
        <fullName evidence="4">N-acetyltransferase domain-containing protein</fullName>
    </recommendedName>
</protein>
<sequence length="352" mass="39209">MRLIEWAEEQGRATGKDFLRLDCLVKNATLCGYYENAGFLPAGEAHVEFKVGPGATGENHHLQRLEKALRVPDEDLEVPDEEPQEEHGDDSDDWNEAVRASHPVVAGLRLVWREYRAPTAGGEGARGEEPSFGMWTVADNLVTLLSQMTQEDFDRHDERMPYFGIVWPSAEALVMKLLAGPRLDGLRVLDLGCGLGACGFAAAQLGARVTFLDWEPRALEIVEASAREQGLPPDLLDFVVANWSTPPDLDHFELILGADLLYEKRNAEGVAKFLGRYLRLGGEAWIVDPGRPHVRLFPTQAKMEGINLTAREILAPKGHGPAITLLKLRKPRWRRLHHVQARREGSSRPPSK</sequence>
<reference evidence="2 3" key="1">
    <citation type="journal article" date="2016" name="Nat. Commun.">
        <title>Thousands of microbial genomes shed light on interconnected biogeochemical processes in an aquifer system.</title>
        <authorList>
            <person name="Anantharaman K."/>
            <person name="Brown C.T."/>
            <person name="Hug L.A."/>
            <person name="Sharon I."/>
            <person name="Castelle C.J."/>
            <person name="Probst A.J."/>
            <person name="Thomas B.C."/>
            <person name="Singh A."/>
            <person name="Wilkins M.J."/>
            <person name="Karaoz U."/>
            <person name="Brodie E.L."/>
            <person name="Williams K.H."/>
            <person name="Hubbard S.S."/>
            <person name="Banfield J.F."/>
        </authorList>
    </citation>
    <scope>NUCLEOTIDE SEQUENCE [LARGE SCALE GENOMIC DNA]</scope>
    <source>
        <strain evidence="3">RIFCSPLOWO2_12_FULL_64_10</strain>
    </source>
</reference>
<dbReference type="Pfam" id="PF10294">
    <property type="entry name" value="Methyltransf_16"/>
    <property type="match status" value="1"/>
</dbReference>
<name>A0A1F6CCS1_HANXR</name>
<dbReference type="Gene3D" id="3.40.630.30">
    <property type="match status" value="1"/>
</dbReference>
<feature type="compositionally biased region" description="Acidic residues" evidence="1">
    <location>
        <begin position="74"/>
        <end position="95"/>
    </location>
</feature>
<evidence type="ECO:0000256" key="1">
    <source>
        <dbReference type="SAM" id="MobiDB-lite"/>
    </source>
</evidence>
<organism evidence="2 3">
    <name type="scientific">Handelsmanbacteria sp. (strain RIFCSPLOWO2_12_FULL_64_10)</name>
    <dbReference type="NCBI Taxonomy" id="1817868"/>
    <lineage>
        <taxon>Bacteria</taxon>
        <taxon>Candidatus Handelsmaniibacteriota</taxon>
    </lineage>
</organism>
<dbReference type="CDD" id="cd02440">
    <property type="entry name" value="AdoMet_MTases"/>
    <property type="match status" value="1"/>
</dbReference>
<proteinExistence type="predicted"/>
<comment type="caution">
    <text evidence="2">The sequence shown here is derived from an EMBL/GenBank/DDBJ whole genome shotgun (WGS) entry which is preliminary data.</text>
</comment>
<dbReference type="EMBL" id="MFKF01000278">
    <property type="protein sequence ID" value="OGG46969.1"/>
    <property type="molecule type" value="Genomic_DNA"/>
</dbReference>
<dbReference type="InterPro" id="IPR019410">
    <property type="entry name" value="Methyltransf_16"/>
</dbReference>
<dbReference type="AlphaFoldDB" id="A0A1F6CCS1"/>
<dbReference type="InterPro" id="IPR016181">
    <property type="entry name" value="Acyl_CoA_acyltransferase"/>
</dbReference>
<dbReference type="PANTHER" id="PTHR14614">
    <property type="entry name" value="HEPATOCELLULAR CARCINOMA-ASSOCIATED ANTIGEN"/>
    <property type="match status" value="1"/>
</dbReference>
<dbReference type="SUPFAM" id="SSF55729">
    <property type="entry name" value="Acyl-CoA N-acyltransferases (Nat)"/>
    <property type="match status" value="1"/>
</dbReference>
<evidence type="ECO:0000313" key="3">
    <source>
        <dbReference type="Proteomes" id="UP000178606"/>
    </source>
</evidence>
<dbReference type="SUPFAM" id="SSF53335">
    <property type="entry name" value="S-adenosyl-L-methionine-dependent methyltransferases"/>
    <property type="match status" value="1"/>
</dbReference>